<gene>
    <name evidence="11" type="ORF">IB286_03070</name>
</gene>
<evidence type="ECO:0000313" key="11">
    <source>
        <dbReference type="EMBL" id="MBD2857974.1"/>
    </source>
</evidence>
<dbReference type="PRINTS" id="PR00811">
    <property type="entry name" value="BCTERIALGSPD"/>
</dbReference>
<dbReference type="AlphaFoldDB" id="A0A927GW20"/>
<dbReference type="InterPro" id="IPR005644">
    <property type="entry name" value="NolW-like"/>
</dbReference>
<dbReference type="PANTHER" id="PTHR30604:SF1">
    <property type="entry name" value="DNA UTILIZATION PROTEIN HOFQ"/>
    <property type="match status" value="1"/>
</dbReference>
<feature type="chain" id="PRO_5036806050" evidence="9">
    <location>
        <begin position="16"/>
        <end position="708"/>
    </location>
</feature>
<evidence type="ECO:0000313" key="12">
    <source>
        <dbReference type="Proteomes" id="UP000610558"/>
    </source>
</evidence>
<dbReference type="Proteomes" id="UP000610558">
    <property type="component" value="Unassembled WGS sequence"/>
</dbReference>
<organism evidence="11 12">
    <name type="scientific">Spongiibacter pelagi</name>
    <dbReference type="NCBI Taxonomy" id="2760804"/>
    <lineage>
        <taxon>Bacteria</taxon>
        <taxon>Pseudomonadati</taxon>
        <taxon>Pseudomonadota</taxon>
        <taxon>Gammaproteobacteria</taxon>
        <taxon>Cellvibrionales</taxon>
        <taxon>Spongiibacteraceae</taxon>
        <taxon>Spongiibacter</taxon>
    </lineage>
</organism>
<evidence type="ECO:0000256" key="9">
    <source>
        <dbReference type="SAM" id="SignalP"/>
    </source>
</evidence>
<keyword evidence="6" id="KW-0472">Membrane</keyword>
<keyword evidence="3 8" id="KW-0813">Transport</keyword>
<dbReference type="NCBIfam" id="TIGR02515">
    <property type="entry name" value="IV_pilus_PilQ"/>
    <property type="match status" value="1"/>
</dbReference>
<dbReference type="InterPro" id="IPR004845">
    <property type="entry name" value="T2SS_GspD_CS"/>
</dbReference>
<dbReference type="InterPro" id="IPR038591">
    <property type="entry name" value="NolW-like_sf"/>
</dbReference>
<dbReference type="Gene3D" id="3.30.1370.120">
    <property type="match status" value="1"/>
</dbReference>
<dbReference type="GO" id="GO:0009279">
    <property type="term" value="C:cell outer membrane"/>
    <property type="evidence" value="ECO:0007669"/>
    <property type="project" value="UniProtKB-SubCell"/>
</dbReference>
<feature type="signal peptide" evidence="9">
    <location>
        <begin position="1"/>
        <end position="15"/>
    </location>
</feature>
<feature type="domain" description="Secretin/TonB short N-terminal" evidence="10">
    <location>
        <begin position="289"/>
        <end position="337"/>
    </location>
</feature>
<dbReference type="FunFam" id="3.30.1370.130:FF:000001">
    <property type="entry name" value="Type IV pilus secretin PilQ"/>
    <property type="match status" value="1"/>
</dbReference>
<dbReference type="InterPro" id="IPR004846">
    <property type="entry name" value="T2SS/T3SS_dom"/>
</dbReference>
<comment type="subcellular location">
    <subcellularLocation>
        <location evidence="1 8">Cell outer membrane</location>
    </subcellularLocation>
</comment>
<accession>A0A927GW20</accession>
<evidence type="ECO:0000256" key="6">
    <source>
        <dbReference type="ARBA" id="ARBA00023136"/>
    </source>
</evidence>
<evidence type="ECO:0000259" key="10">
    <source>
        <dbReference type="SMART" id="SM00965"/>
    </source>
</evidence>
<proteinExistence type="inferred from homology"/>
<keyword evidence="4 9" id="KW-0732">Signal</keyword>
<dbReference type="InterPro" id="IPR051808">
    <property type="entry name" value="Type_IV_pilus_biogenesis"/>
</dbReference>
<comment type="caution">
    <text evidence="11">The sequence shown here is derived from an EMBL/GenBank/DDBJ whole genome shotgun (WGS) entry which is preliminary data.</text>
</comment>
<dbReference type="Gene3D" id="3.30.1370.130">
    <property type="match status" value="1"/>
</dbReference>
<dbReference type="InterPro" id="IPR001775">
    <property type="entry name" value="GspD/PilQ"/>
</dbReference>
<evidence type="ECO:0000256" key="1">
    <source>
        <dbReference type="ARBA" id="ARBA00004442"/>
    </source>
</evidence>
<reference evidence="11" key="1">
    <citation type="submission" date="2020-09" db="EMBL/GenBank/DDBJ databases">
        <authorList>
            <person name="Yoon J.-W."/>
        </authorList>
    </citation>
    <scope>NUCLEOTIDE SEQUENCE</scope>
    <source>
        <strain evidence="11">KMU-158</strain>
    </source>
</reference>
<evidence type="ECO:0000256" key="4">
    <source>
        <dbReference type="ARBA" id="ARBA00022729"/>
    </source>
</evidence>
<dbReference type="EMBL" id="JACXLD010000001">
    <property type="protein sequence ID" value="MBD2857974.1"/>
    <property type="molecule type" value="Genomic_DNA"/>
</dbReference>
<dbReference type="SMART" id="SM00965">
    <property type="entry name" value="STN"/>
    <property type="match status" value="1"/>
</dbReference>
<dbReference type="Pfam" id="PF03958">
    <property type="entry name" value="Secretin_N"/>
    <property type="match status" value="1"/>
</dbReference>
<keyword evidence="5" id="KW-0653">Protein transport</keyword>
<evidence type="ECO:0000256" key="3">
    <source>
        <dbReference type="ARBA" id="ARBA00022448"/>
    </source>
</evidence>
<dbReference type="InterPro" id="IPR021731">
    <property type="entry name" value="AMIN_dom"/>
</dbReference>
<comment type="similarity">
    <text evidence="2">Belongs to the bacterial secretin family. PilQ subfamily.</text>
</comment>
<dbReference type="Pfam" id="PF00263">
    <property type="entry name" value="Secretin"/>
    <property type="match status" value="1"/>
</dbReference>
<dbReference type="Pfam" id="PF07660">
    <property type="entry name" value="STN"/>
    <property type="match status" value="1"/>
</dbReference>
<sequence length="708" mass="76479">MVAVSALLFSVMASATTLVDAQFNALQGGEFEARFRFEGAAPEVKGYTIERPARIALDLVGTDNRLTQKKFPLAYDNASSAVILGGQDRTRVVLNLINLAPYETKVVGNELVVTVGGQGGKPYLKKTQMDVVEAMASRPALQSGNQIADLDFRRGELGEGKLVVKLADPKADIDVQVEGSKIKLSFDGVSLPASLQRRFDVVDFATPVKLLTATQGDRGAQIALETTGEYDYLAYQADNEYVVSVKPLTQQEVKERRKEFEFVGDKLSLNFQDIEVRSVLQLIADFTELNLVASDTVTGSITLRLDNVPWDQALALVLKTKGLDKRQVGNVLMVAPAAEIAERERQQIEAQKQVEELAPLQTEYIKIRYADAAELFKLFQGGQLGNGGQSGGGSNDRNTTSSILSPRGTVIVDARTNSLLITETAERLEEFRRLVALIDVPVRQVQIEARIVRATSDFDRALGVRWGGAYGRNKNGKTYTANGELFSDQITQQVIASGGGIQNASPGLVSDLGVTAPAGSFALGFIGPDVLLNLELSALESKGRGEVVSQPRIVTGDKQQATIKSGTQIPYPKSSSGANGSGSVEIVFKDAVLKLDVTPSITPDDRVIMDLVINQDTIGELVIDTGTGGSVPSIDTTELQTRVLVNNGETVVLGGIYDQSDIESEAKVPFFGDIPLLGRLFKRTSVTREKQETLIFITPRILADNLVD</sequence>
<dbReference type="PANTHER" id="PTHR30604">
    <property type="entry name" value="PROTEIN TRANSPORT PROTEIN HOFQ"/>
    <property type="match status" value="1"/>
</dbReference>
<keyword evidence="12" id="KW-1185">Reference proteome</keyword>
<dbReference type="InterPro" id="IPR011662">
    <property type="entry name" value="Secretin/TonB_short_N"/>
</dbReference>
<evidence type="ECO:0000256" key="2">
    <source>
        <dbReference type="ARBA" id="ARBA00006304"/>
    </source>
</evidence>
<name>A0A927GW20_9GAMM</name>
<dbReference type="GO" id="GO:0009306">
    <property type="term" value="P:protein secretion"/>
    <property type="evidence" value="ECO:0007669"/>
    <property type="project" value="InterPro"/>
</dbReference>
<keyword evidence="7" id="KW-0998">Cell outer membrane</keyword>
<dbReference type="Gene3D" id="2.60.40.3470">
    <property type="match status" value="1"/>
</dbReference>
<evidence type="ECO:0000256" key="8">
    <source>
        <dbReference type="RuleBase" id="RU004004"/>
    </source>
</evidence>
<protein>
    <submittedName>
        <fullName evidence="11">Type IV pilus secretin PilQ family protein</fullName>
    </submittedName>
</protein>
<evidence type="ECO:0000256" key="7">
    <source>
        <dbReference type="ARBA" id="ARBA00023237"/>
    </source>
</evidence>
<evidence type="ECO:0000256" key="5">
    <source>
        <dbReference type="ARBA" id="ARBA00022927"/>
    </source>
</evidence>
<dbReference type="InterPro" id="IPR013355">
    <property type="entry name" value="Pilus_4_PilQ"/>
</dbReference>
<dbReference type="Pfam" id="PF11741">
    <property type="entry name" value="AMIN"/>
    <property type="match status" value="1"/>
</dbReference>
<dbReference type="PROSITE" id="PS00875">
    <property type="entry name" value="T2SP_D"/>
    <property type="match status" value="1"/>
</dbReference>